<evidence type="ECO:0000313" key="7">
    <source>
        <dbReference type="EMBL" id="SEG10474.1"/>
    </source>
</evidence>
<evidence type="ECO:0000259" key="6">
    <source>
        <dbReference type="Pfam" id="PF04357"/>
    </source>
</evidence>
<feature type="domain" description="Translocation and assembly module TamB C-terminal" evidence="6">
    <location>
        <begin position="1089"/>
        <end position="1491"/>
    </location>
</feature>
<sequence length="1539" mass="171020">MRRWIKRIGVICLIPVALVLLLSILLYIPPFQDFAIKQATKYASNATDMRIGIKKIRLSFPLNLTVHGVEIIAVPNDTLLTLKSLMVSIHPLPLLKKEVLVEAIDLRGVTANTGTFIPGVEIKGALGKLYVRADRINLSDEKARLNAIKLSDTSITVLLNDSTSEKDSASAPANWIFNIDKVELSKVTFGLQVMSDSLRLATYIDNANLTDGIVDLGTTRYSAKRFGLSGSRLNYDNGYDTPSEGLDPSHIELVNMNLAVDSILYQDKNMNALFKELTMEERSGIAITELAGKIQSDSVAIHVPELALKTAYSEIKLQAYIPWSTLSNTPEGKMKVDFSTRLGKEDLLIAAGQLPDDFKKAFPNKPLTLTTRAEGNLASLHLRDLSGELQGAFSIQATGDMESVTDNIRRSGQIKLLAQTGNLDFILDLLPKAQREQFNIPKDIKLNGIATLGNGEYRTRMLLTEGAGKVDLNASYHPTRQTYAAYLNVDSLEPIHFMPKDSLLWLTASIQAEGKGTDPFLSSTWSKLNGKITDIKYGTSSISDVTLKGDLEKNLLKFDLISKYPLAQMDVSLNASLHKNEVKAMLIADVGNLDLYGLHLIQKPLATSFQLFVEGKSDLDENNNLDVSLGNWELINPDGKYRPKMLTLKARSDKDTTQVSFHAGDLGIILTGDACIHTIKDKLIKVSDDLSIQLKRDSSINLALLRPLLPEMHLEIKAGQDNPIYNYLQAYYMQFKSLAINAYTSPESGFRMDAGLYGLMRDTTLIDTVKATIHQDSLELIYHAEVIKNKYRKQEPFSAGIEGKVRYKYADAQLFYKDGKGKLGLLLGLEAHKIPQGLRLHMFPEDPIIAFRPFKLNKDNFIEIKSEKDISANLRLSGDDNAALWIHSKAENQGMEEVHAELNHINLDVISSGFSTYLPPMKGILNADFQYAPSDSAFMVIADVNVDDLYYENDRVGEIMFNAVYMPMAGGNHQVDMHFFRDREEVTSATAFYRVGKPDAVEGNIDIMHLPLEMVNPFIPDDMAKLSGALNGNMKITGSSEKPVIGGYLQLDTASVFVGTIGSSYRFDEEKIEVKNNLITFNKYNIYAAGKNPFIIDGTIDFHQIDHMMADLKLHADNMQLLDVKRNDQSMVYGKLFVNLNSTVKGPLNALMMRGDIQLLGNTNVTYVLQDSPLTAQDRMSDMVTFVSFADTIRSRMPKKPPLPLGGMDMLMTVRIDPAVRLNVDLTPDQSNHVYLEGGGDLSFQYTSQGDMVLNGQYTLSGGTVKYSLPIIPLKEFNIQSGSYVQWTGNIMNPTLNLTATERIRTSVNLDGQSPRIVNFDVGIMLTQQLENLGMQFVISAPEDMAVQEQLTRMGPEEQQKQAVSMIITGMYMASNGSGKTNMNMGSALNSFLQSEINNIAGSALKSIDITFGMESYDENGDEGGGKRTDYSFSFAKRFYNDRIRVVLGGRISTGGDVNNGQAQPFIDNISVEYRLDTSGSRYIKLFYDKNYESLLEGEITETGAGIVLRKKMMHLRELFNFKKKKVKPVSEEIKNANE</sequence>
<proteinExistence type="predicted"/>
<keyword evidence="2 5" id="KW-0812">Transmembrane</keyword>
<keyword evidence="4 5" id="KW-0472">Membrane</keyword>
<protein>
    <recommendedName>
        <fullName evidence="6">Translocation and assembly module TamB C-terminal domain-containing protein</fullName>
    </recommendedName>
</protein>
<evidence type="ECO:0000256" key="2">
    <source>
        <dbReference type="ARBA" id="ARBA00022692"/>
    </source>
</evidence>
<evidence type="ECO:0000256" key="3">
    <source>
        <dbReference type="ARBA" id="ARBA00022989"/>
    </source>
</evidence>
<dbReference type="GO" id="GO:0005886">
    <property type="term" value="C:plasma membrane"/>
    <property type="evidence" value="ECO:0007669"/>
    <property type="project" value="InterPro"/>
</dbReference>
<dbReference type="PANTHER" id="PTHR36985">
    <property type="entry name" value="TRANSLOCATION AND ASSEMBLY MODULE SUBUNIT TAMB"/>
    <property type="match status" value="1"/>
</dbReference>
<dbReference type="GO" id="GO:0009306">
    <property type="term" value="P:protein secretion"/>
    <property type="evidence" value="ECO:0007669"/>
    <property type="project" value="InterPro"/>
</dbReference>
<reference evidence="7 8" key="1">
    <citation type="submission" date="2016-10" db="EMBL/GenBank/DDBJ databases">
        <authorList>
            <person name="Varghese N."/>
            <person name="Submissions S."/>
        </authorList>
    </citation>
    <scope>NUCLEOTIDE SEQUENCE [LARGE SCALE GENOMIC DNA]</scope>
    <source>
        <strain evidence="7 8">DSM 29073</strain>
    </source>
</reference>
<dbReference type="Proteomes" id="UP000236725">
    <property type="component" value="Unassembled WGS sequence"/>
</dbReference>
<dbReference type="EMBL" id="FNVS01000015">
    <property type="protein sequence ID" value="SEG10474.1"/>
    <property type="molecule type" value="Genomic_DNA"/>
</dbReference>
<evidence type="ECO:0000256" key="4">
    <source>
        <dbReference type="ARBA" id="ARBA00023136"/>
    </source>
</evidence>
<keyword evidence="8" id="KW-1185">Reference proteome</keyword>
<dbReference type="PANTHER" id="PTHR36985:SF1">
    <property type="entry name" value="TRANSLOCATION AND ASSEMBLY MODULE SUBUNIT TAMB"/>
    <property type="match status" value="1"/>
</dbReference>
<accession>A0A8G2FBL9</accession>
<evidence type="ECO:0000313" key="8">
    <source>
        <dbReference type="Proteomes" id="UP000236725"/>
    </source>
</evidence>
<comment type="subcellular location">
    <subcellularLocation>
        <location evidence="1">Membrane</location>
        <topology evidence="1">Single-pass membrane protein</topology>
    </subcellularLocation>
</comment>
<feature type="transmembrane region" description="Helical" evidence="5">
    <location>
        <begin position="7"/>
        <end position="28"/>
    </location>
</feature>
<comment type="caution">
    <text evidence="7">The sequence shown here is derived from an EMBL/GenBank/DDBJ whole genome shotgun (WGS) entry which is preliminary data.</text>
</comment>
<evidence type="ECO:0000256" key="5">
    <source>
        <dbReference type="SAM" id="Phobius"/>
    </source>
</evidence>
<gene>
    <name evidence="7" type="ORF">SAMN05444001_1156</name>
</gene>
<name>A0A8G2FBL9_9BACT</name>
<dbReference type="RefSeq" id="WP_103983912.1">
    <property type="nucleotide sequence ID" value="NZ_FNVS01000015.1"/>
</dbReference>
<dbReference type="InterPro" id="IPR007452">
    <property type="entry name" value="TamB_C"/>
</dbReference>
<keyword evidence="3 5" id="KW-1133">Transmembrane helix</keyword>
<organism evidence="7 8">
    <name type="scientific">Parabacteroides chinchillae</name>
    <dbReference type="NCBI Taxonomy" id="871327"/>
    <lineage>
        <taxon>Bacteria</taxon>
        <taxon>Pseudomonadati</taxon>
        <taxon>Bacteroidota</taxon>
        <taxon>Bacteroidia</taxon>
        <taxon>Bacteroidales</taxon>
        <taxon>Tannerellaceae</taxon>
        <taxon>Parabacteroides</taxon>
    </lineage>
</organism>
<evidence type="ECO:0000256" key="1">
    <source>
        <dbReference type="ARBA" id="ARBA00004167"/>
    </source>
</evidence>
<dbReference type="Pfam" id="PF04357">
    <property type="entry name" value="TamB"/>
    <property type="match status" value="1"/>
</dbReference>